<comment type="caution">
    <text evidence="2">The sequence shown here is derived from an EMBL/GenBank/DDBJ whole genome shotgun (WGS) entry which is preliminary data.</text>
</comment>
<name>A0AA39IX54_9AGAR</name>
<reference evidence="2" key="1">
    <citation type="submission" date="2023-06" db="EMBL/GenBank/DDBJ databases">
        <authorList>
            <consortium name="Lawrence Berkeley National Laboratory"/>
            <person name="Ahrendt S."/>
            <person name="Sahu N."/>
            <person name="Indic B."/>
            <person name="Wong-Bajracharya J."/>
            <person name="Merenyi Z."/>
            <person name="Ke H.-M."/>
            <person name="Monk M."/>
            <person name="Kocsube S."/>
            <person name="Drula E."/>
            <person name="Lipzen A."/>
            <person name="Balint B."/>
            <person name="Henrissat B."/>
            <person name="Andreopoulos B."/>
            <person name="Martin F.M."/>
            <person name="Harder C.B."/>
            <person name="Rigling D."/>
            <person name="Ford K.L."/>
            <person name="Foster G.D."/>
            <person name="Pangilinan J."/>
            <person name="Papanicolaou A."/>
            <person name="Barry K."/>
            <person name="LaButti K."/>
            <person name="Viragh M."/>
            <person name="Koriabine M."/>
            <person name="Yan M."/>
            <person name="Riley R."/>
            <person name="Champramary S."/>
            <person name="Plett K.L."/>
            <person name="Tsai I.J."/>
            <person name="Slot J."/>
            <person name="Sipos G."/>
            <person name="Plett J."/>
            <person name="Nagy L.G."/>
            <person name="Grigoriev I.V."/>
        </authorList>
    </citation>
    <scope>NUCLEOTIDE SEQUENCE</scope>
    <source>
        <strain evidence="2">FPL87.14</strain>
    </source>
</reference>
<organism evidence="2 3">
    <name type="scientific">Armillaria borealis</name>
    <dbReference type="NCBI Taxonomy" id="47425"/>
    <lineage>
        <taxon>Eukaryota</taxon>
        <taxon>Fungi</taxon>
        <taxon>Dikarya</taxon>
        <taxon>Basidiomycota</taxon>
        <taxon>Agaricomycotina</taxon>
        <taxon>Agaricomycetes</taxon>
        <taxon>Agaricomycetidae</taxon>
        <taxon>Agaricales</taxon>
        <taxon>Marasmiineae</taxon>
        <taxon>Physalacriaceae</taxon>
        <taxon>Armillaria</taxon>
    </lineage>
</organism>
<keyword evidence="1" id="KW-0472">Membrane</keyword>
<gene>
    <name evidence="2" type="ORF">EV421DRAFT_1850570</name>
</gene>
<keyword evidence="1" id="KW-0812">Transmembrane</keyword>
<accession>A0AA39IX54</accession>
<keyword evidence="1" id="KW-1133">Transmembrane helix</keyword>
<dbReference type="EMBL" id="JAUEPT010000100">
    <property type="protein sequence ID" value="KAK0432112.1"/>
    <property type="molecule type" value="Genomic_DNA"/>
</dbReference>
<sequence>MSTLVTFEPYGTVPLSALAFILVAGSIGMYWLARRNRRRRIDWDVEMVEAGEGRRRKGSVVMMVPVLITTEGN</sequence>
<evidence type="ECO:0000313" key="3">
    <source>
        <dbReference type="Proteomes" id="UP001175226"/>
    </source>
</evidence>
<feature type="transmembrane region" description="Helical" evidence="1">
    <location>
        <begin position="12"/>
        <end position="33"/>
    </location>
</feature>
<protein>
    <submittedName>
        <fullName evidence="2">Uncharacterized protein</fullName>
    </submittedName>
</protein>
<proteinExistence type="predicted"/>
<evidence type="ECO:0000313" key="2">
    <source>
        <dbReference type="EMBL" id="KAK0432112.1"/>
    </source>
</evidence>
<dbReference type="AlphaFoldDB" id="A0AA39IX54"/>
<evidence type="ECO:0000256" key="1">
    <source>
        <dbReference type="SAM" id="Phobius"/>
    </source>
</evidence>
<dbReference type="Proteomes" id="UP001175226">
    <property type="component" value="Unassembled WGS sequence"/>
</dbReference>
<keyword evidence="3" id="KW-1185">Reference proteome</keyword>